<sequence>MAILSIGFACFDQFFFLNEWPQENTKNFCHDFY</sequence>
<dbReference type="GO" id="GO:0016301">
    <property type="term" value="F:kinase activity"/>
    <property type="evidence" value="ECO:0007669"/>
    <property type="project" value="UniProtKB-KW"/>
</dbReference>
<dbReference type="Proteomes" id="UP000282433">
    <property type="component" value="Chromosome"/>
</dbReference>
<keyword evidence="1" id="KW-0808">Transferase</keyword>
<organism evidence="1 2">
    <name type="scientific">Klebsiella pneumoniae</name>
    <dbReference type="NCBI Taxonomy" id="573"/>
    <lineage>
        <taxon>Bacteria</taxon>
        <taxon>Pseudomonadati</taxon>
        <taxon>Pseudomonadota</taxon>
        <taxon>Gammaproteobacteria</taxon>
        <taxon>Enterobacterales</taxon>
        <taxon>Enterobacteriaceae</taxon>
        <taxon>Klebsiella/Raoultella group</taxon>
        <taxon>Klebsiella</taxon>
        <taxon>Klebsiella pneumoniae complex</taxon>
    </lineage>
</organism>
<dbReference type="EMBL" id="LR134162">
    <property type="protein sequence ID" value="VEB05805.1"/>
    <property type="molecule type" value="Genomic_DNA"/>
</dbReference>
<dbReference type="AlphaFoldDB" id="A0A447S1B3"/>
<keyword evidence="1" id="KW-0418">Kinase</keyword>
<evidence type="ECO:0000313" key="1">
    <source>
        <dbReference type="EMBL" id="VEB05805.1"/>
    </source>
</evidence>
<gene>
    <name evidence="1" type="ORF">NCTC13635_05519</name>
</gene>
<reference evidence="1 2" key="1">
    <citation type="submission" date="2018-12" db="EMBL/GenBank/DDBJ databases">
        <authorList>
            <consortium name="Pathogen Informatics"/>
        </authorList>
    </citation>
    <scope>NUCLEOTIDE SEQUENCE [LARGE SCALE GENOMIC DNA]</scope>
    <source>
        <strain evidence="1 2">NCTC13635</strain>
    </source>
</reference>
<protein>
    <submittedName>
        <fullName evidence="1">Putative kinase</fullName>
    </submittedName>
</protein>
<evidence type="ECO:0000313" key="2">
    <source>
        <dbReference type="Proteomes" id="UP000282433"/>
    </source>
</evidence>
<name>A0A447S1B3_KLEPN</name>
<proteinExistence type="predicted"/>
<accession>A0A447S1B3</accession>